<keyword evidence="2" id="KW-0288">FMN</keyword>
<dbReference type="InterPro" id="IPR051260">
    <property type="entry name" value="Diverse_substr_monoxygenases"/>
</dbReference>
<keyword evidence="4" id="KW-0503">Monooxygenase</keyword>
<comment type="caution">
    <text evidence="6">The sequence shown here is derived from an EMBL/GenBank/DDBJ whole genome shotgun (WGS) entry which is preliminary data.</text>
</comment>
<evidence type="ECO:0000259" key="5">
    <source>
        <dbReference type="Pfam" id="PF00296"/>
    </source>
</evidence>
<dbReference type="SUPFAM" id="SSF51679">
    <property type="entry name" value="Bacterial luciferase-like"/>
    <property type="match status" value="1"/>
</dbReference>
<dbReference type="InterPro" id="IPR020020">
    <property type="entry name" value="Luciferase-type_oxidoreductase"/>
</dbReference>
<evidence type="ECO:0000313" key="7">
    <source>
        <dbReference type="Proteomes" id="UP000886674"/>
    </source>
</evidence>
<organism evidence="6 7">
    <name type="scientific">Candidatus Thiodiazotropha taylori</name>
    <dbReference type="NCBI Taxonomy" id="2792791"/>
    <lineage>
        <taxon>Bacteria</taxon>
        <taxon>Pseudomonadati</taxon>
        <taxon>Pseudomonadota</taxon>
        <taxon>Gammaproteobacteria</taxon>
        <taxon>Chromatiales</taxon>
        <taxon>Sedimenticolaceae</taxon>
        <taxon>Candidatus Thiodiazotropha</taxon>
    </lineage>
</organism>
<dbReference type="GO" id="GO:0016705">
    <property type="term" value="F:oxidoreductase activity, acting on paired donors, with incorporation or reduction of molecular oxygen"/>
    <property type="evidence" value="ECO:0007669"/>
    <property type="project" value="InterPro"/>
</dbReference>
<dbReference type="PANTHER" id="PTHR30011:SF16">
    <property type="entry name" value="C2H2 FINGER DOMAIN TRANSCRIPTION FACTOR (EUROFUNG)-RELATED"/>
    <property type="match status" value="1"/>
</dbReference>
<dbReference type="PANTHER" id="PTHR30011">
    <property type="entry name" value="ALKANESULFONATE MONOOXYGENASE-RELATED"/>
    <property type="match status" value="1"/>
</dbReference>
<keyword evidence="1" id="KW-0285">Flavoprotein</keyword>
<evidence type="ECO:0000256" key="2">
    <source>
        <dbReference type="ARBA" id="ARBA00022643"/>
    </source>
</evidence>
<proteinExistence type="predicted"/>
<sequence length="325" mass="35835">MRTPDDSGFQLINLGYNTIFRPNRLSLGLVVPLESYTKGPVPTMSRHVERVQLAEELGFSAIWLRDVPFNVPTFGDAGQVYDPFVYLGLLAGQTERIALGVASIVLPLRHPAHVAKAAASADALSGGRLILGVASGDRPEEYPALNLPFDDRGDRFRASFEYITRMWEDSPSFENIYGNPYGGMDMLPKPVSEKLPLLITGGSQQAPDWIAGNGDGWITYPRNIATQERMVRNWRARIKASGGSDKPAMQSLYVDLVDDPGTAPQPIHLGFRLGVTHLRSYLKSLEEIGINHVAINLRFNQAGIESTLKRLANEILPDFHRSGLV</sequence>
<dbReference type="Proteomes" id="UP000886674">
    <property type="component" value="Unassembled WGS sequence"/>
</dbReference>
<name>A0A9E4NMG1_9GAMM</name>
<gene>
    <name evidence="6" type="ORF">JAY77_18545</name>
</gene>
<dbReference type="InterPro" id="IPR011251">
    <property type="entry name" value="Luciferase-like_dom"/>
</dbReference>
<evidence type="ECO:0000313" key="6">
    <source>
        <dbReference type="EMBL" id="MCG7980133.1"/>
    </source>
</evidence>
<evidence type="ECO:0000256" key="1">
    <source>
        <dbReference type="ARBA" id="ARBA00022630"/>
    </source>
</evidence>
<keyword evidence="3" id="KW-0560">Oxidoreductase</keyword>
<protein>
    <submittedName>
        <fullName evidence="6">LLM class oxidoreductase</fullName>
    </submittedName>
</protein>
<dbReference type="GO" id="GO:0004497">
    <property type="term" value="F:monooxygenase activity"/>
    <property type="evidence" value="ECO:0007669"/>
    <property type="project" value="UniProtKB-KW"/>
</dbReference>
<dbReference type="InterPro" id="IPR036661">
    <property type="entry name" value="Luciferase-like_sf"/>
</dbReference>
<dbReference type="Pfam" id="PF00296">
    <property type="entry name" value="Bac_luciferase"/>
    <property type="match status" value="1"/>
</dbReference>
<accession>A0A9E4NMG1</accession>
<dbReference type="EMBL" id="JAEPCR010000104">
    <property type="protein sequence ID" value="MCG7980133.1"/>
    <property type="molecule type" value="Genomic_DNA"/>
</dbReference>
<dbReference type="NCBIfam" id="TIGR03571">
    <property type="entry name" value="lucif_BA3436"/>
    <property type="match status" value="1"/>
</dbReference>
<dbReference type="Gene3D" id="3.20.20.30">
    <property type="entry name" value="Luciferase-like domain"/>
    <property type="match status" value="1"/>
</dbReference>
<dbReference type="AlphaFoldDB" id="A0A9E4NMG1"/>
<evidence type="ECO:0000256" key="4">
    <source>
        <dbReference type="ARBA" id="ARBA00023033"/>
    </source>
</evidence>
<reference evidence="6" key="1">
    <citation type="journal article" date="2021" name="Proc. Natl. Acad. Sci. U.S.A.">
        <title>Global biogeography of chemosynthetic symbionts reveals both localized and globally distributed symbiont groups. .</title>
        <authorList>
            <person name="Osvatic J.T."/>
            <person name="Wilkins L.G.E."/>
            <person name="Leibrecht L."/>
            <person name="Leray M."/>
            <person name="Zauner S."/>
            <person name="Polzin J."/>
            <person name="Camacho Y."/>
            <person name="Gros O."/>
            <person name="van Gils J.A."/>
            <person name="Eisen J.A."/>
            <person name="Petersen J.M."/>
            <person name="Yuen B."/>
        </authorList>
    </citation>
    <scope>NUCLEOTIDE SEQUENCE</scope>
    <source>
        <strain evidence="6">MAGclacostrist055</strain>
    </source>
</reference>
<evidence type="ECO:0000256" key="3">
    <source>
        <dbReference type="ARBA" id="ARBA00023002"/>
    </source>
</evidence>
<feature type="domain" description="Luciferase-like" evidence="5">
    <location>
        <begin position="39"/>
        <end position="245"/>
    </location>
</feature>